<dbReference type="OrthoDB" id="384721at2"/>
<dbReference type="Gene3D" id="3.20.20.190">
    <property type="entry name" value="Phosphatidylinositol (PI) phosphodiesterase"/>
    <property type="match status" value="1"/>
</dbReference>
<evidence type="ECO:0000313" key="2">
    <source>
        <dbReference type="EMBL" id="TXB68945.1"/>
    </source>
</evidence>
<dbReference type="EMBL" id="VOOR01000003">
    <property type="protein sequence ID" value="TXB68945.1"/>
    <property type="molecule type" value="Genomic_DNA"/>
</dbReference>
<feature type="domain" description="GP-PDE" evidence="1">
    <location>
        <begin position="35"/>
        <end position="305"/>
    </location>
</feature>
<dbReference type="GO" id="GO:0008081">
    <property type="term" value="F:phosphoric diester hydrolase activity"/>
    <property type="evidence" value="ECO:0007669"/>
    <property type="project" value="InterPro"/>
</dbReference>
<dbReference type="GO" id="GO:0006629">
    <property type="term" value="P:lipid metabolic process"/>
    <property type="evidence" value="ECO:0007669"/>
    <property type="project" value="InterPro"/>
</dbReference>
<reference evidence="2 3" key="1">
    <citation type="submission" date="2019-08" db="EMBL/GenBank/DDBJ databases">
        <title>Genome of Phaeodactylibacter luteus.</title>
        <authorList>
            <person name="Bowman J.P."/>
        </authorList>
    </citation>
    <scope>NUCLEOTIDE SEQUENCE [LARGE SCALE GENOMIC DNA]</scope>
    <source>
        <strain evidence="2 3">KCTC 42180</strain>
    </source>
</reference>
<accession>A0A5C6S399</accession>
<dbReference type="InterPro" id="IPR030395">
    <property type="entry name" value="GP_PDE_dom"/>
</dbReference>
<evidence type="ECO:0000259" key="1">
    <source>
        <dbReference type="PROSITE" id="PS51704"/>
    </source>
</evidence>
<sequence length="306" mass="34196">MSRIYVILLVLCFGAYSCTPPQTQDKMDRATAKSFDWQGHRGARGLLPENTVPSFIKALEYPQVATLELDLAVSQDSLLVVSHEPWMSHHICSHPDGRPVEAAEEDSLLLFGMPYEVIQGYDCGLRGNERFPQQVPMAVYKPLFRDVVRQVDNYCKEKQRPLPRFNIEIKHAPAYDGVKAPAPYTFAQLVAAELKALGIEGRSCVQSFDVRPLQHLHKMSPGQTTALLVENPNGVAVNLEALGYTPEIYSPYYKMVTAGVVEEVHQRGMKLIPWTVNDTVTMKALIQLGVDGIITDYPNLIAEVEE</sequence>
<proteinExistence type="predicted"/>
<evidence type="ECO:0000313" key="3">
    <source>
        <dbReference type="Proteomes" id="UP000321580"/>
    </source>
</evidence>
<dbReference type="PROSITE" id="PS51257">
    <property type="entry name" value="PROKAR_LIPOPROTEIN"/>
    <property type="match status" value="1"/>
</dbReference>
<name>A0A5C6S399_9BACT</name>
<dbReference type="InterPro" id="IPR017946">
    <property type="entry name" value="PLC-like_Pdiesterase_TIM-brl"/>
</dbReference>
<keyword evidence="3" id="KW-1185">Reference proteome</keyword>
<gene>
    <name evidence="2" type="ORF">FRY97_02430</name>
</gene>
<dbReference type="Pfam" id="PF03009">
    <property type="entry name" value="GDPD"/>
    <property type="match status" value="1"/>
</dbReference>
<dbReference type="SUPFAM" id="SSF51695">
    <property type="entry name" value="PLC-like phosphodiesterases"/>
    <property type="match status" value="1"/>
</dbReference>
<dbReference type="PANTHER" id="PTHR46211:SF14">
    <property type="entry name" value="GLYCEROPHOSPHODIESTER PHOSPHODIESTERASE"/>
    <property type="match status" value="1"/>
</dbReference>
<dbReference type="PROSITE" id="PS51704">
    <property type="entry name" value="GP_PDE"/>
    <property type="match status" value="1"/>
</dbReference>
<comment type="caution">
    <text evidence="2">The sequence shown here is derived from an EMBL/GenBank/DDBJ whole genome shotgun (WGS) entry which is preliminary data.</text>
</comment>
<organism evidence="2 3">
    <name type="scientific">Phaeodactylibacter luteus</name>
    <dbReference type="NCBI Taxonomy" id="1564516"/>
    <lineage>
        <taxon>Bacteria</taxon>
        <taxon>Pseudomonadati</taxon>
        <taxon>Bacteroidota</taxon>
        <taxon>Saprospiria</taxon>
        <taxon>Saprospirales</taxon>
        <taxon>Haliscomenobacteraceae</taxon>
        <taxon>Phaeodactylibacter</taxon>
    </lineage>
</organism>
<dbReference type="Proteomes" id="UP000321580">
    <property type="component" value="Unassembled WGS sequence"/>
</dbReference>
<protein>
    <submittedName>
        <fullName evidence="2">Glycerophosphodiester phosphodiesterase</fullName>
    </submittedName>
</protein>
<dbReference type="PANTHER" id="PTHR46211">
    <property type="entry name" value="GLYCEROPHOSPHORYL DIESTER PHOSPHODIESTERASE"/>
    <property type="match status" value="1"/>
</dbReference>
<dbReference type="AlphaFoldDB" id="A0A5C6S399"/>